<dbReference type="SUPFAM" id="SSF52540">
    <property type="entry name" value="P-loop containing nucleoside triphosphate hydrolases"/>
    <property type="match status" value="1"/>
</dbReference>
<evidence type="ECO:0000259" key="5">
    <source>
        <dbReference type="Pfam" id="PF18133"/>
    </source>
</evidence>
<dbReference type="InterPro" id="IPR023873">
    <property type="entry name" value="FeFe-hyd_GTPase_HydF"/>
</dbReference>
<evidence type="ECO:0000313" key="7">
    <source>
        <dbReference type="Proteomes" id="UP000886743"/>
    </source>
</evidence>
<evidence type="ECO:0000259" key="4">
    <source>
        <dbReference type="Pfam" id="PF18128"/>
    </source>
</evidence>
<feature type="domain" description="Hydrogen maturase F dimerization" evidence="4">
    <location>
        <begin position="178"/>
        <end position="275"/>
    </location>
</feature>
<dbReference type="InterPro" id="IPR005225">
    <property type="entry name" value="Small_GTP-bd"/>
</dbReference>
<feature type="domain" description="G" evidence="3">
    <location>
        <begin position="11"/>
        <end position="124"/>
    </location>
</feature>
<reference evidence="6" key="2">
    <citation type="journal article" date="2021" name="PeerJ">
        <title>Extensive microbial diversity within the chicken gut microbiome revealed by metagenomics and culture.</title>
        <authorList>
            <person name="Gilroy R."/>
            <person name="Ravi A."/>
            <person name="Getino M."/>
            <person name="Pursley I."/>
            <person name="Horton D.L."/>
            <person name="Alikhan N.F."/>
            <person name="Baker D."/>
            <person name="Gharbi K."/>
            <person name="Hall N."/>
            <person name="Watson M."/>
            <person name="Adriaenssens E.M."/>
            <person name="Foster-Nyarko E."/>
            <person name="Jarju S."/>
            <person name="Secka A."/>
            <person name="Antonio M."/>
            <person name="Oren A."/>
            <person name="Chaudhuri R.R."/>
            <person name="La Ragione R."/>
            <person name="Hildebrand F."/>
            <person name="Pallen M.J."/>
        </authorList>
    </citation>
    <scope>NUCLEOTIDE SEQUENCE</scope>
    <source>
        <strain evidence="6">4920</strain>
    </source>
</reference>
<name>A0A9D1NG40_9FIRM</name>
<keyword evidence="1" id="KW-0547">Nucleotide-binding</keyword>
<dbReference type="Proteomes" id="UP000886743">
    <property type="component" value="Unassembled WGS sequence"/>
</dbReference>
<proteinExistence type="predicted"/>
<gene>
    <name evidence="6" type="primary">hydF</name>
    <name evidence="6" type="ORF">IAC74_00610</name>
</gene>
<dbReference type="InterPro" id="IPR040644">
    <property type="entry name" value="HydF_tetramer"/>
</dbReference>
<evidence type="ECO:0000256" key="2">
    <source>
        <dbReference type="ARBA" id="ARBA00023134"/>
    </source>
</evidence>
<protein>
    <submittedName>
        <fullName evidence="6">[FeFe] hydrogenase H-cluster maturation GTPase HydF</fullName>
    </submittedName>
</protein>
<dbReference type="AlphaFoldDB" id="A0A9D1NG40"/>
<feature type="domain" description="Hydrogen maturase F tetramerization" evidence="5">
    <location>
        <begin position="279"/>
        <end position="391"/>
    </location>
</feature>
<dbReference type="Pfam" id="PF18133">
    <property type="entry name" value="HydF_tetramer"/>
    <property type="match status" value="1"/>
</dbReference>
<dbReference type="Pfam" id="PF01926">
    <property type="entry name" value="MMR_HSR1"/>
    <property type="match status" value="1"/>
</dbReference>
<organism evidence="6 7">
    <name type="scientific">Candidatus Aphodoplasma excrementigallinarum</name>
    <dbReference type="NCBI Taxonomy" id="2840673"/>
    <lineage>
        <taxon>Bacteria</taxon>
        <taxon>Bacillati</taxon>
        <taxon>Bacillota</taxon>
        <taxon>Clostridia</taxon>
        <taxon>Eubacteriales</taxon>
        <taxon>Candidatus Aphodoplasma</taxon>
    </lineage>
</organism>
<comment type="caution">
    <text evidence="6">The sequence shown here is derived from an EMBL/GenBank/DDBJ whole genome shotgun (WGS) entry which is preliminary data.</text>
</comment>
<dbReference type="NCBIfam" id="TIGR03918">
    <property type="entry name" value="GTP_HydF"/>
    <property type="match status" value="1"/>
</dbReference>
<dbReference type="InterPro" id="IPR027417">
    <property type="entry name" value="P-loop_NTPase"/>
</dbReference>
<dbReference type="CDD" id="cd00880">
    <property type="entry name" value="Era_like"/>
    <property type="match status" value="1"/>
</dbReference>
<keyword evidence="2" id="KW-0342">GTP-binding</keyword>
<dbReference type="NCBIfam" id="TIGR00231">
    <property type="entry name" value="small_GTP"/>
    <property type="match status" value="1"/>
</dbReference>
<dbReference type="GO" id="GO:0030488">
    <property type="term" value="P:tRNA methylation"/>
    <property type="evidence" value="ECO:0007669"/>
    <property type="project" value="TreeGrafter"/>
</dbReference>
<dbReference type="EMBL" id="DVOF01000013">
    <property type="protein sequence ID" value="HIV02044.1"/>
    <property type="molecule type" value="Genomic_DNA"/>
</dbReference>
<evidence type="ECO:0000256" key="1">
    <source>
        <dbReference type="ARBA" id="ARBA00022741"/>
    </source>
</evidence>
<dbReference type="GO" id="GO:0005525">
    <property type="term" value="F:GTP binding"/>
    <property type="evidence" value="ECO:0007669"/>
    <property type="project" value="UniProtKB-KW"/>
</dbReference>
<dbReference type="InterPro" id="IPR006073">
    <property type="entry name" value="GTP-bd"/>
</dbReference>
<dbReference type="GO" id="GO:0005737">
    <property type="term" value="C:cytoplasm"/>
    <property type="evidence" value="ECO:0007669"/>
    <property type="project" value="TreeGrafter"/>
</dbReference>
<dbReference type="Pfam" id="PF18128">
    <property type="entry name" value="HydF_dimer"/>
    <property type="match status" value="1"/>
</dbReference>
<evidence type="ECO:0000259" key="3">
    <source>
        <dbReference type="Pfam" id="PF01926"/>
    </source>
</evidence>
<evidence type="ECO:0000313" key="6">
    <source>
        <dbReference type="EMBL" id="HIV02044.1"/>
    </source>
</evidence>
<dbReference type="PANTHER" id="PTHR42714">
    <property type="entry name" value="TRNA MODIFICATION GTPASE GTPBP3"/>
    <property type="match status" value="1"/>
</dbReference>
<dbReference type="PANTHER" id="PTHR42714:SF6">
    <property type="entry name" value="TRANSLATION INITIATION FACTOR IF-2"/>
    <property type="match status" value="1"/>
</dbReference>
<dbReference type="Gene3D" id="3.40.50.300">
    <property type="entry name" value="P-loop containing nucleotide triphosphate hydrolases"/>
    <property type="match status" value="1"/>
</dbReference>
<sequence>MNQTPKSDRLHIAIFGKRNAGKSSLINAITGQQTAIVSDTAGTTADPVYKTMELSPLGPCVLIDTAGFDDEGALGGLRVERTRKVVEAADVAVMVFADMDFTYETKWIQMLKEKGTPILAVINKADVLTNADEIAKKVYAEFGLDALLVSAQTGEGIAQIRPALARLVPEGFGTQSIVRHLAGAGDVVLLVMPQDIQAPKGRLILPQVQTIRDLLDGKSLVLSCTTDCLDGALAALKEPPKLIITDSQVFDVVYQKKPEKSLLTSFSVLMARYKGDIAEFVRGAAAIDTLKETDRVLIAEACTHAPLSEDIGRVKIPRMLRQRVGEGLTVDVAAGNSFPDDLSPYALIIHCGACMFNRRYVLSRIDKAKAAGVPITNYGVAIAKLKGILDKIETY</sequence>
<dbReference type="Gene3D" id="3.40.50.11420">
    <property type="match status" value="1"/>
</dbReference>
<dbReference type="InterPro" id="IPR041606">
    <property type="entry name" value="HydF_dimer"/>
</dbReference>
<dbReference type="GO" id="GO:0002098">
    <property type="term" value="P:tRNA wobble uridine modification"/>
    <property type="evidence" value="ECO:0007669"/>
    <property type="project" value="TreeGrafter"/>
</dbReference>
<reference evidence="6" key="1">
    <citation type="submission" date="2020-10" db="EMBL/GenBank/DDBJ databases">
        <authorList>
            <person name="Gilroy R."/>
        </authorList>
    </citation>
    <scope>NUCLEOTIDE SEQUENCE</scope>
    <source>
        <strain evidence="6">4920</strain>
    </source>
</reference>
<accession>A0A9D1NG40</accession>
<dbReference type="Gene3D" id="3.40.50.11410">
    <property type="match status" value="1"/>
</dbReference>